<dbReference type="GO" id="GO:0008173">
    <property type="term" value="F:RNA methyltransferase activity"/>
    <property type="evidence" value="ECO:0007669"/>
    <property type="project" value="InterPro"/>
</dbReference>
<dbReference type="GO" id="GO:0003723">
    <property type="term" value="F:RNA binding"/>
    <property type="evidence" value="ECO:0007669"/>
    <property type="project" value="UniProtKB-UniRule"/>
</dbReference>
<dbReference type="InterPro" id="IPR049560">
    <property type="entry name" value="MeTrfase_RsmB-F_NOP2_cat"/>
</dbReference>
<accession>A0A1M4V2B1</accession>
<sequence length="422" mass="49286">MIRRDAYLLLREFEKKHYIPQKSFEYFNEIYSNEDMALLKNLVWGTIRNLVKIDWYLKKLIKNYKSITPASKWMLRLGAYQLLSDFKPYVAVNETVKIAKNRKVRGFINATLKTLLSKMNDFEEPVWVKFSTPKWLYDYLNDHFPKNYTLSFMEKSYSVNPLTLRINSLKTSIDDLIKNLNDYNTIKTQHSPFGIIVENPKSPIEITELYKNGYFYIQHESSQIIPLILDPIPGEDVLDMCAAPGGKTTEIAQIMENKGKIIALDIDIDRLELIEKNAKRMGIDIIKTKLFSGVDYNEGKYDKILIDAPCSSLGTISIHPEVMHRVSKKDFSNYADIQKQLLENAINNLIKLNGEIVYSTCTISREENTENMKYISSKYTNIQFEKIDLEKYGIKYYYDGFGYYFYPDNSLIPFYVAKLRLL</sequence>
<dbReference type="Proteomes" id="UP000184334">
    <property type="component" value="Unassembled WGS sequence"/>
</dbReference>
<dbReference type="RefSeq" id="WP_072863716.1">
    <property type="nucleotide sequence ID" value="NZ_FQUI01000009.1"/>
</dbReference>
<evidence type="ECO:0000259" key="6">
    <source>
        <dbReference type="PROSITE" id="PS51686"/>
    </source>
</evidence>
<dbReference type="CDD" id="cd02440">
    <property type="entry name" value="AdoMet_MTases"/>
    <property type="match status" value="1"/>
</dbReference>
<feature type="binding site" evidence="5">
    <location>
        <position position="307"/>
    </location>
    <ligand>
        <name>S-adenosyl-L-methionine</name>
        <dbReference type="ChEBI" id="CHEBI:59789"/>
    </ligand>
</feature>
<feature type="binding site" evidence="5">
    <location>
        <position position="265"/>
    </location>
    <ligand>
        <name>S-adenosyl-L-methionine</name>
        <dbReference type="ChEBI" id="CHEBI:59789"/>
    </ligand>
</feature>
<comment type="caution">
    <text evidence="5">Lacks conserved residue(s) required for the propagation of feature annotation.</text>
</comment>
<gene>
    <name evidence="7" type="ORF">SAMN02745164_00824</name>
</gene>
<dbReference type="Pfam" id="PF01189">
    <property type="entry name" value="Methyltr_RsmB-F"/>
    <property type="match status" value="1"/>
</dbReference>
<evidence type="ECO:0000313" key="7">
    <source>
        <dbReference type="EMBL" id="SHE63069.1"/>
    </source>
</evidence>
<dbReference type="InterPro" id="IPR006027">
    <property type="entry name" value="NusB_RsmB_TIM44"/>
</dbReference>
<evidence type="ECO:0000256" key="1">
    <source>
        <dbReference type="ARBA" id="ARBA00022603"/>
    </source>
</evidence>
<evidence type="ECO:0000256" key="2">
    <source>
        <dbReference type="ARBA" id="ARBA00022679"/>
    </source>
</evidence>
<dbReference type="PROSITE" id="PS51686">
    <property type="entry name" value="SAM_MT_RSMB_NOP"/>
    <property type="match status" value="1"/>
</dbReference>
<evidence type="ECO:0000256" key="3">
    <source>
        <dbReference type="ARBA" id="ARBA00022691"/>
    </source>
</evidence>
<dbReference type="InterPro" id="IPR029063">
    <property type="entry name" value="SAM-dependent_MTases_sf"/>
</dbReference>
<keyword evidence="1 5" id="KW-0489">Methyltransferase</keyword>
<reference evidence="7" key="1">
    <citation type="submission" date="2016-11" db="EMBL/GenBank/DDBJ databases">
        <authorList>
            <person name="Varghese N."/>
            <person name="Submissions S."/>
        </authorList>
    </citation>
    <scope>NUCLEOTIDE SEQUENCE [LARGE SCALE GENOMIC DNA]</scope>
    <source>
        <strain evidence="7">DSM 16785</strain>
    </source>
</reference>
<dbReference type="STRING" id="1122195.SAMN02745164_00824"/>
<dbReference type="InterPro" id="IPR023267">
    <property type="entry name" value="RCMT"/>
</dbReference>
<feature type="active site" description="Nucleophile" evidence="5">
    <location>
        <position position="361"/>
    </location>
</feature>
<keyword evidence="3 5" id="KW-0949">S-adenosyl-L-methionine</keyword>
<dbReference type="SUPFAM" id="SSF53335">
    <property type="entry name" value="S-adenosyl-L-methionine-dependent methyltransferases"/>
    <property type="match status" value="1"/>
</dbReference>
<keyword evidence="4 5" id="KW-0694">RNA-binding</keyword>
<dbReference type="AlphaFoldDB" id="A0A1M4V2B1"/>
<dbReference type="GO" id="GO:0001510">
    <property type="term" value="P:RNA methylation"/>
    <property type="evidence" value="ECO:0007669"/>
    <property type="project" value="InterPro"/>
</dbReference>
<evidence type="ECO:0000313" key="8">
    <source>
        <dbReference type="Proteomes" id="UP000184334"/>
    </source>
</evidence>
<feature type="binding site" evidence="5">
    <location>
        <begin position="241"/>
        <end position="247"/>
    </location>
    <ligand>
        <name>S-adenosyl-L-methionine</name>
        <dbReference type="ChEBI" id="CHEBI:59789"/>
    </ligand>
</feature>
<dbReference type="InterPro" id="IPR035926">
    <property type="entry name" value="NusB-like_sf"/>
</dbReference>
<name>A0A1M4V2B1_MARH1</name>
<dbReference type="PRINTS" id="PR02008">
    <property type="entry name" value="RCMTFAMILY"/>
</dbReference>
<organism evidence="7 8">
    <name type="scientific">Marinitoga hydrogenitolerans (strain DSM 16785 / JCM 12826 / AT1271)</name>
    <dbReference type="NCBI Taxonomy" id="1122195"/>
    <lineage>
        <taxon>Bacteria</taxon>
        <taxon>Thermotogati</taxon>
        <taxon>Thermotogota</taxon>
        <taxon>Thermotogae</taxon>
        <taxon>Petrotogales</taxon>
        <taxon>Petrotogaceae</taxon>
        <taxon>Marinitoga</taxon>
    </lineage>
</organism>
<dbReference type="Gene3D" id="3.30.70.1170">
    <property type="entry name" value="Sun protein, domain 3"/>
    <property type="match status" value="1"/>
</dbReference>
<keyword evidence="8" id="KW-1185">Reference proteome</keyword>
<dbReference type="Pfam" id="PF22458">
    <property type="entry name" value="RsmF-B_ferredox"/>
    <property type="match status" value="1"/>
</dbReference>
<dbReference type="GO" id="GO:0006355">
    <property type="term" value="P:regulation of DNA-templated transcription"/>
    <property type="evidence" value="ECO:0007669"/>
    <property type="project" value="InterPro"/>
</dbReference>
<keyword evidence="2 5" id="KW-0808">Transferase</keyword>
<dbReference type="PANTHER" id="PTHR22807:SF53">
    <property type="entry name" value="RIBOSOMAL RNA SMALL SUBUNIT METHYLTRANSFERASE B-RELATED"/>
    <property type="match status" value="1"/>
</dbReference>
<dbReference type="EMBL" id="FQUI01000009">
    <property type="protein sequence ID" value="SHE63069.1"/>
    <property type="molecule type" value="Genomic_DNA"/>
</dbReference>
<dbReference type="OrthoDB" id="9810297at2"/>
<dbReference type="PANTHER" id="PTHR22807">
    <property type="entry name" value="NOP2 YEAST -RELATED NOL1/NOP2/FMU SUN DOMAIN-CONTAINING"/>
    <property type="match status" value="1"/>
</dbReference>
<proteinExistence type="inferred from homology"/>
<evidence type="ECO:0000256" key="5">
    <source>
        <dbReference type="PROSITE-ProRule" id="PRU01023"/>
    </source>
</evidence>
<dbReference type="Pfam" id="PF01029">
    <property type="entry name" value="NusB"/>
    <property type="match status" value="1"/>
</dbReference>
<dbReference type="InterPro" id="IPR001678">
    <property type="entry name" value="MeTrfase_RsmB-F_NOP2_dom"/>
</dbReference>
<dbReference type="Gene3D" id="1.10.940.10">
    <property type="entry name" value="NusB-like"/>
    <property type="match status" value="1"/>
</dbReference>
<protein>
    <submittedName>
        <fullName evidence="7">16S rRNA (Cytosine967-C5)-methyltransferase</fullName>
    </submittedName>
</protein>
<dbReference type="SUPFAM" id="SSF48013">
    <property type="entry name" value="NusB-like"/>
    <property type="match status" value="1"/>
</dbReference>
<comment type="similarity">
    <text evidence="5">Belongs to the class I-like SAM-binding methyltransferase superfamily. RsmB/NOP family.</text>
</comment>
<dbReference type="InterPro" id="IPR054728">
    <property type="entry name" value="RsmB-like_ferredoxin"/>
</dbReference>
<dbReference type="Gene3D" id="3.40.50.150">
    <property type="entry name" value="Vaccinia Virus protein VP39"/>
    <property type="match status" value="1"/>
</dbReference>
<feature type="domain" description="SAM-dependent MTase RsmB/NOP-type" evidence="6">
    <location>
        <begin position="152"/>
        <end position="422"/>
    </location>
</feature>
<evidence type="ECO:0000256" key="4">
    <source>
        <dbReference type="ARBA" id="ARBA00022884"/>
    </source>
</evidence>
<comment type="caution">
    <text evidence="7">The sequence shown here is derived from an EMBL/GenBank/DDBJ whole genome shotgun (WGS) entry which is preliminary data.</text>
</comment>